<reference evidence="3" key="2">
    <citation type="submission" date="2023-06" db="EMBL/GenBank/DDBJ databases">
        <authorList>
            <consortium name="Lawrence Berkeley National Laboratory"/>
            <person name="Haridas S."/>
            <person name="Hensen N."/>
            <person name="Bonometti L."/>
            <person name="Westerberg I."/>
            <person name="Brannstrom I.O."/>
            <person name="Guillou S."/>
            <person name="Cros-Aarteil S."/>
            <person name="Calhoun S."/>
            <person name="Kuo A."/>
            <person name="Mondo S."/>
            <person name="Pangilinan J."/>
            <person name="Riley R."/>
            <person name="LaButti K."/>
            <person name="Andreopoulos B."/>
            <person name="Lipzen A."/>
            <person name="Chen C."/>
            <person name="Yanf M."/>
            <person name="Daum C."/>
            <person name="Ng V."/>
            <person name="Clum A."/>
            <person name="Steindorff A."/>
            <person name="Ohm R."/>
            <person name="Martin F."/>
            <person name="Silar P."/>
            <person name="Natvig D."/>
            <person name="Lalanne C."/>
            <person name="Gautier V."/>
            <person name="Ament-velasquez S.L."/>
            <person name="Kruys A."/>
            <person name="Hutchinson M.I."/>
            <person name="Powell A.J."/>
            <person name="Barry K."/>
            <person name="Miller A.N."/>
            <person name="Grigoriev I.V."/>
            <person name="Debuchy R."/>
            <person name="Gladieux P."/>
            <person name="Thoren M.H."/>
            <person name="Johannesson H."/>
        </authorList>
    </citation>
    <scope>NUCLEOTIDE SEQUENCE</scope>
    <source>
        <strain evidence="3">CBS 232.78</strain>
    </source>
</reference>
<dbReference type="InterPro" id="IPR013087">
    <property type="entry name" value="Znf_C2H2_type"/>
</dbReference>
<evidence type="ECO:0000313" key="3">
    <source>
        <dbReference type="EMBL" id="KAK3366371.1"/>
    </source>
</evidence>
<feature type="non-terminal residue" evidence="3">
    <location>
        <position position="1"/>
    </location>
</feature>
<evidence type="ECO:0000313" key="4">
    <source>
        <dbReference type="Proteomes" id="UP001285441"/>
    </source>
</evidence>
<dbReference type="Gene3D" id="3.30.160.60">
    <property type="entry name" value="Classic Zinc Finger"/>
    <property type="match status" value="1"/>
</dbReference>
<name>A0AAE0N0H9_9PEZI</name>
<sequence length="90" mass="10706">DSQAGPHRCERINPITWRPCNIVFSRPYDFTRHEDTIHDINKPKARCNICTDEKTFRRQDALIRHSRRCHPGVDFPRQPRRGTPKSRQLT</sequence>
<dbReference type="AlphaFoldDB" id="A0AAE0N0H9"/>
<evidence type="ECO:0000259" key="2">
    <source>
        <dbReference type="Pfam" id="PF00096"/>
    </source>
</evidence>
<keyword evidence="4" id="KW-1185">Reference proteome</keyword>
<feature type="domain" description="C2H2-type" evidence="2">
    <location>
        <begin position="46"/>
        <end position="70"/>
    </location>
</feature>
<dbReference type="Pfam" id="PF00096">
    <property type="entry name" value="zf-C2H2"/>
    <property type="match status" value="1"/>
</dbReference>
<dbReference type="Proteomes" id="UP001285441">
    <property type="component" value="Unassembled WGS sequence"/>
</dbReference>
<organism evidence="3 4">
    <name type="scientific">Podospora didyma</name>
    <dbReference type="NCBI Taxonomy" id="330526"/>
    <lineage>
        <taxon>Eukaryota</taxon>
        <taxon>Fungi</taxon>
        <taxon>Dikarya</taxon>
        <taxon>Ascomycota</taxon>
        <taxon>Pezizomycotina</taxon>
        <taxon>Sordariomycetes</taxon>
        <taxon>Sordariomycetidae</taxon>
        <taxon>Sordariales</taxon>
        <taxon>Podosporaceae</taxon>
        <taxon>Podospora</taxon>
    </lineage>
</organism>
<gene>
    <name evidence="3" type="ORF">B0H63DRAFT_405493</name>
</gene>
<proteinExistence type="predicted"/>
<protein>
    <recommendedName>
        <fullName evidence="2">C2H2-type domain-containing protein</fullName>
    </recommendedName>
</protein>
<evidence type="ECO:0000256" key="1">
    <source>
        <dbReference type="SAM" id="MobiDB-lite"/>
    </source>
</evidence>
<accession>A0AAE0N0H9</accession>
<comment type="caution">
    <text evidence="3">The sequence shown here is derived from an EMBL/GenBank/DDBJ whole genome shotgun (WGS) entry which is preliminary data.</text>
</comment>
<reference evidence="3" key="1">
    <citation type="journal article" date="2023" name="Mol. Phylogenet. Evol.">
        <title>Genome-scale phylogeny and comparative genomics of the fungal order Sordariales.</title>
        <authorList>
            <person name="Hensen N."/>
            <person name="Bonometti L."/>
            <person name="Westerberg I."/>
            <person name="Brannstrom I.O."/>
            <person name="Guillou S."/>
            <person name="Cros-Aarteil S."/>
            <person name="Calhoun S."/>
            <person name="Haridas S."/>
            <person name="Kuo A."/>
            <person name="Mondo S."/>
            <person name="Pangilinan J."/>
            <person name="Riley R."/>
            <person name="LaButti K."/>
            <person name="Andreopoulos B."/>
            <person name="Lipzen A."/>
            <person name="Chen C."/>
            <person name="Yan M."/>
            <person name="Daum C."/>
            <person name="Ng V."/>
            <person name="Clum A."/>
            <person name="Steindorff A."/>
            <person name="Ohm R.A."/>
            <person name="Martin F."/>
            <person name="Silar P."/>
            <person name="Natvig D.O."/>
            <person name="Lalanne C."/>
            <person name="Gautier V."/>
            <person name="Ament-Velasquez S.L."/>
            <person name="Kruys A."/>
            <person name="Hutchinson M.I."/>
            <person name="Powell A.J."/>
            <person name="Barry K."/>
            <person name="Miller A.N."/>
            <person name="Grigoriev I.V."/>
            <person name="Debuchy R."/>
            <person name="Gladieux P."/>
            <person name="Hiltunen Thoren M."/>
            <person name="Johannesson H."/>
        </authorList>
    </citation>
    <scope>NUCLEOTIDE SEQUENCE</scope>
    <source>
        <strain evidence="3">CBS 232.78</strain>
    </source>
</reference>
<feature type="region of interest" description="Disordered" evidence="1">
    <location>
        <begin position="68"/>
        <end position="90"/>
    </location>
</feature>
<dbReference type="EMBL" id="JAULSW010000012">
    <property type="protein sequence ID" value="KAK3366371.1"/>
    <property type="molecule type" value="Genomic_DNA"/>
</dbReference>